<dbReference type="SUPFAM" id="SSF46785">
    <property type="entry name" value="Winged helix' DNA-binding domain"/>
    <property type="match status" value="1"/>
</dbReference>
<comment type="similarity">
    <text evidence="1">Belongs to the LysR transcriptional regulatory family.</text>
</comment>
<organism evidence="6 7">
    <name type="scientific">Palleronia sediminis</name>
    <dbReference type="NCBI Taxonomy" id="2547833"/>
    <lineage>
        <taxon>Bacteria</taxon>
        <taxon>Pseudomonadati</taxon>
        <taxon>Pseudomonadota</taxon>
        <taxon>Alphaproteobacteria</taxon>
        <taxon>Rhodobacterales</taxon>
        <taxon>Roseobacteraceae</taxon>
        <taxon>Palleronia</taxon>
    </lineage>
</organism>
<sequence length="311" mass="32814">MKLDPRHLEILASVVDAGGMTEGAADLGKSQPSVSRSLSLLEARVGAPLFEPGRRPLRPTELGRALAAEGRAVRVAGRRATDLVARAADGRAGVVRVGGTPFFLDGVVAGVIAEFQSGSPGIRVEQRAGYRAELIAALESGALDMAVLPLRDGDVPTGVRSEPVLKGRNVIACRVGHPLTRRAPLRLPDVAPYPWIAPPADSPLYRDLRDVLSEIGVMDIRVSFTGGSLSAVQTVLAGSDALTVLPLSVAHPLARQKTLTTLPIRIGHARRHLCLVTHGDTPLSASAERFAAHLRGAMRAIAQTLERVAPD</sequence>
<dbReference type="PANTHER" id="PTHR30346">
    <property type="entry name" value="TRANSCRIPTIONAL DUAL REGULATOR HCAR-RELATED"/>
    <property type="match status" value="1"/>
</dbReference>
<dbReference type="Pfam" id="PF00126">
    <property type="entry name" value="HTH_1"/>
    <property type="match status" value="1"/>
</dbReference>
<evidence type="ECO:0000256" key="1">
    <source>
        <dbReference type="ARBA" id="ARBA00009437"/>
    </source>
</evidence>
<dbReference type="RefSeq" id="WP_133396911.1">
    <property type="nucleotide sequence ID" value="NZ_SNAA01000010.1"/>
</dbReference>
<protein>
    <submittedName>
        <fullName evidence="6">LysR family transcriptional regulator</fullName>
    </submittedName>
</protein>
<evidence type="ECO:0000256" key="4">
    <source>
        <dbReference type="ARBA" id="ARBA00023163"/>
    </source>
</evidence>
<dbReference type="Proteomes" id="UP000295701">
    <property type="component" value="Unassembled WGS sequence"/>
</dbReference>
<dbReference type="Gene3D" id="1.10.10.10">
    <property type="entry name" value="Winged helix-like DNA-binding domain superfamily/Winged helix DNA-binding domain"/>
    <property type="match status" value="1"/>
</dbReference>
<dbReference type="PROSITE" id="PS50931">
    <property type="entry name" value="HTH_LYSR"/>
    <property type="match status" value="1"/>
</dbReference>
<dbReference type="SUPFAM" id="SSF53850">
    <property type="entry name" value="Periplasmic binding protein-like II"/>
    <property type="match status" value="1"/>
</dbReference>
<keyword evidence="7" id="KW-1185">Reference proteome</keyword>
<feature type="domain" description="HTH lysR-type" evidence="5">
    <location>
        <begin position="3"/>
        <end position="60"/>
    </location>
</feature>
<gene>
    <name evidence="6" type="ORF">E2L08_09850</name>
</gene>
<evidence type="ECO:0000256" key="2">
    <source>
        <dbReference type="ARBA" id="ARBA00023015"/>
    </source>
</evidence>
<evidence type="ECO:0000256" key="3">
    <source>
        <dbReference type="ARBA" id="ARBA00023125"/>
    </source>
</evidence>
<keyword evidence="2" id="KW-0805">Transcription regulation</keyword>
<reference evidence="6 7" key="1">
    <citation type="submission" date="2019-03" db="EMBL/GenBank/DDBJ databases">
        <title>Primorskyibacter sp. SS33 isolated from sediments.</title>
        <authorList>
            <person name="Xunke S."/>
        </authorList>
    </citation>
    <scope>NUCLEOTIDE SEQUENCE [LARGE SCALE GENOMIC DNA]</scope>
    <source>
        <strain evidence="6 7">SS33</strain>
    </source>
</reference>
<name>A0A4R6A940_9RHOB</name>
<accession>A0A4R6A940</accession>
<dbReference type="OrthoDB" id="8479870at2"/>
<dbReference type="GO" id="GO:0003700">
    <property type="term" value="F:DNA-binding transcription factor activity"/>
    <property type="evidence" value="ECO:0007669"/>
    <property type="project" value="InterPro"/>
</dbReference>
<dbReference type="InterPro" id="IPR036390">
    <property type="entry name" value="WH_DNA-bd_sf"/>
</dbReference>
<comment type="caution">
    <text evidence="6">The sequence shown here is derived from an EMBL/GenBank/DDBJ whole genome shotgun (WGS) entry which is preliminary data.</text>
</comment>
<keyword evidence="4" id="KW-0804">Transcription</keyword>
<dbReference type="Gene3D" id="3.40.190.10">
    <property type="entry name" value="Periplasmic binding protein-like II"/>
    <property type="match status" value="2"/>
</dbReference>
<proteinExistence type="inferred from homology"/>
<dbReference type="EMBL" id="SNAA01000010">
    <property type="protein sequence ID" value="TDL79322.1"/>
    <property type="molecule type" value="Genomic_DNA"/>
</dbReference>
<dbReference type="GO" id="GO:0003677">
    <property type="term" value="F:DNA binding"/>
    <property type="evidence" value="ECO:0007669"/>
    <property type="project" value="UniProtKB-KW"/>
</dbReference>
<evidence type="ECO:0000313" key="6">
    <source>
        <dbReference type="EMBL" id="TDL79322.1"/>
    </source>
</evidence>
<evidence type="ECO:0000259" key="5">
    <source>
        <dbReference type="PROSITE" id="PS50931"/>
    </source>
</evidence>
<keyword evidence="3" id="KW-0238">DNA-binding</keyword>
<dbReference type="PANTHER" id="PTHR30346:SF9">
    <property type="entry name" value="LYSR FAMILY TRANSCRIPTIONAL REGULATOR"/>
    <property type="match status" value="1"/>
</dbReference>
<dbReference type="InterPro" id="IPR000847">
    <property type="entry name" value="LysR_HTH_N"/>
</dbReference>
<dbReference type="GO" id="GO:0032993">
    <property type="term" value="C:protein-DNA complex"/>
    <property type="evidence" value="ECO:0007669"/>
    <property type="project" value="TreeGrafter"/>
</dbReference>
<dbReference type="InterPro" id="IPR036388">
    <property type="entry name" value="WH-like_DNA-bd_sf"/>
</dbReference>
<dbReference type="Pfam" id="PF03466">
    <property type="entry name" value="LysR_substrate"/>
    <property type="match status" value="1"/>
</dbReference>
<evidence type="ECO:0000313" key="7">
    <source>
        <dbReference type="Proteomes" id="UP000295701"/>
    </source>
</evidence>
<dbReference type="InterPro" id="IPR005119">
    <property type="entry name" value="LysR_subst-bd"/>
</dbReference>
<dbReference type="AlphaFoldDB" id="A0A4R6A940"/>